<dbReference type="EMBL" id="KI657487">
    <property type="protein sequence ID" value="ETN86791.1"/>
    <property type="molecule type" value="Genomic_DNA"/>
</dbReference>
<dbReference type="SUPFAM" id="SSF55797">
    <property type="entry name" value="PR-1-like"/>
    <property type="match status" value="1"/>
</dbReference>
<gene>
    <name evidence="2" type="ORF">NECAME_16122</name>
</gene>
<feature type="domain" description="SCP" evidence="1">
    <location>
        <begin position="3"/>
        <end position="70"/>
    </location>
</feature>
<evidence type="ECO:0000313" key="3">
    <source>
        <dbReference type="Proteomes" id="UP000053676"/>
    </source>
</evidence>
<dbReference type="AlphaFoldDB" id="W2U0D6"/>
<sequence length="72" mass="8021">MDKEDALKQAISTWWKELADVGLGEDTTYKAAMKNTLGQFANMAHDQTKQVGCSVETCTKQGFTLVVCQYDK</sequence>
<dbReference type="Proteomes" id="UP000053676">
    <property type="component" value="Unassembled WGS sequence"/>
</dbReference>
<accession>W2U0D6</accession>
<dbReference type="CDD" id="cd05380">
    <property type="entry name" value="CAP_euk"/>
    <property type="match status" value="1"/>
</dbReference>
<dbReference type="InterPro" id="IPR035940">
    <property type="entry name" value="CAP_sf"/>
</dbReference>
<dbReference type="InterPro" id="IPR014044">
    <property type="entry name" value="CAP_dom"/>
</dbReference>
<keyword evidence="3" id="KW-1185">Reference proteome</keyword>
<reference evidence="3" key="1">
    <citation type="journal article" date="2014" name="Nat. Genet.">
        <title>Genome of the human hookworm Necator americanus.</title>
        <authorList>
            <person name="Tang Y.T."/>
            <person name="Gao X."/>
            <person name="Rosa B.A."/>
            <person name="Abubucker S."/>
            <person name="Hallsworth-Pepin K."/>
            <person name="Martin J."/>
            <person name="Tyagi R."/>
            <person name="Heizer E."/>
            <person name="Zhang X."/>
            <person name="Bhonagiri-Palsikar V."/>
            <person name="Minx P."/>
            <person name="Warren W.C."/>
            <person name="Wang Q."/>
            <person name="Zhan B."/>
            <person name="Hotez P.J."/>
            <person name="Sternberg P.W."/>
            <person name="Dougall A."/>
            <person name="Gaze S.T."/>
            <person name="Mulvenna J."/>
            <person name="Sotillo J."/>
            <person name="Ranganathan S."/>
            <person name="Rabelo E.M."/>
            <person name="Wilson R.K."/>
            <person name="Felgner P.L."/>
            <person name="Bethony J."/>
            <person name="Hawdon J.M."/>
            <person name="Gasser R.B."/>
            <person name="Loukas A."/>
            <person name="Mitreva M."/>
        </authorList>
    </citation>
    <scope>NUCLEOTIDE SEQUENCE [LARGE SCALE GENOMIC DNA]</scope>
</reference>
<dbReference type="KEGG" id="nai:NECAME_16122"/>
<protein>
    <recommendedName>
        <fullName evidence="1">SCP domain-containing protein</fullName>
    </recommendedName>
</protein>
<proteinExistence type="predicted"/>
<evidence type="ECO:0000313" key="2">
    <source>
        <dbReference type="EMBL" id="ETN86791.1"/>
    </source>
</evidence>
<dbReference type="Gene3D" id="3.40.33.10">
    <property type="entry name" value="CAP"/>
    <property type="match status" value="1"/>
</dbReference>
<name>W2U0D6_NECAM</name>
<dbReference type="Pfam" id="PF00188">
    <property type="entry name" value="CAP"/>
    <property type="match status" value="1"/>
</dbReference>
<evidence type="ECO:0000259" key="1">
    <source>
        <dbReference type="Pfam" id="PF00188"/>
    </source>
</evidence>
<organism evidence="2 3">
    <name type="scientific">Necator americanus</name>
    <name type="common">Human hookworm</name>
    <dbReference type="NCBI Taxonomy" id="51031"/>
    <lineage>
        <taxon>Eukaryota</taxon>
        <taxon>Metazoa</taxon>
        <taxon>Ecdysozoa</taxon>
        <taxon>Nematoda</taxon>
        <taxon>Chromadorea</taxon>
        <taxon>Rhabditida</taxon>
        <taxon>Rhabditina</taxon>
        <taxon>Rhabditomorpha</taxon>
        <taxon>Strongyloidea</taxon>
        <taxon>Ancylostomatidae</taxon>
        <taxon>Bunostominae</taxon>
        <taxon>Necator</taxon>
    </lineage>
</organism>
<dbReference type="OrthoDB" id="43654at2759"/>